<feature type="transmembrane region" description="Helical" evidence="11">
    <location>
        <begin position="21"/>
        <end position="42"/>
    </location>
</feature>
<keyword evidence="4 11" id="KW-0337">GPI-anchor biosynthesis</keyword>
<accession>A0A1A8X078</accession>
<evidence type="ECO:0000256" key="10">
    <source>
        <dbReference type="ARBA" id="ARBA00023136"/>
    </source>
</evidence>
<evidence type="ECO:0000256" key="4">
    <source>
        <dbReference type="ARBA" id="ARBA00022502"/>
    </source>
</evidence>
<reference evidence="13" key="1">
    <citation type="submission" date="2016-05" db="EMBL/GenBank/DDBJ databases">
        <authorList>
            <person name="Naeem Raeece"/>
        </authorList>
    </citation>
    <scope>NUCLEOTIDE SEQUENCE [LARGE SCALE GENOMIC DNA]</scope>
</reference>
<evidence type="ECO:0000313" key="13">
    <source>
        <dbReference type="Proteomes" id="UP000078546"/>
    </source>
</evidence>
<evidence type="ECO:0000256" key="8">
    <source>
        <dbReference type="ARBA" id="ARBA00022824"/>
    </source>
</evidence>
<evidence type="ECO:0000256" key="2">
    <source>
        <dbReference type="ARBA" id="ARBA00004687"/>
    </source>
</evidence>
<keyword evidence="8 11" id="KW-0256">Endoplasmic reticulum</keyword>
<comment type="caution">
    <text evidence="11">Lacks conserved residue(s) required for the propagation of feature annotation.</text>
</comment>
<organism evidence="12 13">
    <name type="scientific">Plasmodium ovale curtisi</name>
    <dbReference type="NCBI Taxonomy" id="864141"/>
    <lineage>
        <taxon>Eukaryota</taxon>
        <taxon>Sar</taxon>
        <taxon>Alveolata</taxon>
        <taxon>Apicomplexa</taxon>
        <taxon>Aconoidasida</taxon>
        <taxon>Haemosporida</taxon>
        <taxon>Plasmodiidae</taxon>
        <taxon>Plasmodium</taxon>
        <taxon>Plasmodium (Plasmodium)</taxon>
    </lineage>
</organism>
<keyword evidence="6 11" id="KW-0808">Transferase</keyword>
<dbReference type="GO" id="GO:0031501">
    <property type="term" value="C:mannosyltransferase complex"/>
    <property type="evidence" value="ECO:0007669"/>
    <property type="project" value="TreeGrafter"/>
</dbReference>
<protein>
    <recommendedName>
        <fullName evidence="11">GPI mannosyltransferase 2</fullName>
        <ecNumber evidence="11">2.4.1.-</ecNumber>
    </recommendedName>
</protein>
<evidence type="ECO:0000256" key="7">
    <source>
        <dbReference type="ARBA" id="ARBA00022692"/>
    </source>
</evidence>
<keyword evidence="5 11" id="KW-0328">Glycosyltransferase</keyword>
<dbReference type="InterPro" id="IPR007315">
    <property type="entry name" value="PIG-V/Gpi18"/>
</dbReference>
<dbReference type="GO" id="GO:0006506">
    <property type="term" value="P:GPI anchor biosynthetic process"/>
    <property type="evidence" value="ECO:0007669"/>
    <property type="project" value="UniProtKB-UniPathway"/>
</dbReference>
<gene>
    <name evidence="12" type="ORF">POVCU1_047730</name>
</gene>
<evidence type="ECO:0000256" key="5">
    <source>
        <dbReference type="ARBA" id="ARBA00022676"/>
    </source>
</evidence>
<evidence type="ECO:0000256" key="1">
    <source>
        <dbReference type="ARBA" id="ARBA00004477"/>
    </source>
</evidence>
<keyword evidence="7 11" id="KW-0812">Transmembrane</keyword>
<dbReference type="EC" id="2.4.1.-" evidence="11"/>
<keyword evidence="10 11" id="KW-0472">Membrane</keyword>
<comment type="pathway">
    <text evidence="2 11">Glycolipid biosynthesis; glycosylphosphatidylinositol-anchor biosynthesis.</text>
</comment>
<dbReference type="PANTHER" id="PTHR12468">
    <property type="entry name" value="GPI MANNOSYLTRANSFERASE 2"/>
    <property type="match status" value="1"/>
</dbReference>
<dbReference type="GO" id="GO:0004376">
    <property type="term" value="F:GPI mannosyltransferase activity"/>
    <property type="evidence" value="ECO:0007669"/>
    <property type="project" value="InterPro"/>
</dbReference>
<comment type="function">
    <text evidence="11">Mannosyltransferase involved in glycosylphosphatidylinositol-anchor biosynthesis.</text>
</comment>
<dbReference type="GO" id="GO:0000009">
    <property type="term" value="F:alpha-1,6-mannosyltransferase activity"/>
    <property type="evidence" value="ECO:0007669"/>
    <property type="project" value="InterPro"/>
</dbReference>
<keyword evidence="9 11" id="KW-1133">Transmembrane helix</keyword>
<evidence type="ECO:0000256" key="9">
    <source>
        <dbReference type="ARBA" id="ARBA00022989"/>
    </source>
</evidence>
<comment type="similarity">
    <text evidence="3 11">Belongs to the PIGV family.</text>
</comment>
<evidence type="ECO:0000256" key="11">
    <source>
        <dbReference type="RuleBase" id="RU363112"/>
    </source>
</evidence>
<dbReference type="UniPathway" id="UPA00196"/>
<evidence type="ECO:0000256" key="3">
    <source>
        <dbReference type="ARBA" id="ARBA00008698"/>
    </source>
</evidence>
<dbReference type="EMBL" id="FLQV01000874">
    <property type="protein sequence ID" value="SBS98644.1"/>
    <property type="molecule type" value="Genomic_DNA"/>
</dbReference>
<proteinExistence type="inferred from homology"/>
<comment type="subcellular location">
    <subcellularLocation>
        <location evidence="1 11">Endoplasmic reticulum membrane</location>
        <topology evidence="1 11">Multi-pass membrane protein</topology>
    </subcellularLocation>
</comment>
<sequence>MLSRPKVEIRQKLKVNRTSGILITVAVAILVRVFCVIYTIVWSRLVNNYKFSNDILCGINGSATIGADRNGEVGTLWEYVRCFSQWDGEYFLRLSLNETEYLYEQNHAFFPSLPLIIIFTKKLLPKVMQNADTCLLNVILALYAYHLYCMDYDDEWKEENKKFYSFLSNFVKSPYFYLDIKKYRNYENKTLLRNNSQINHKFPYVLPALCIFTEVFRKVELAFFSEFVVFFCRSTPIRDIHSLDVRSLTG</sequence>
<dbReference type="AlphaFoldDB" id="A0A1A8X078"/>
<evidence type="ECO:0000256" key="6">
    <source>
        <dbReference type="ARBA" id="ARBA00022679"/>
    </source>
</evidence>
<dbReference type="GO" id="GO:0005789">
    <property type="term" value="C:endoplasmic reticulum membrane"/>
    <property type="evidence" value="ECO:0007669"/>
    <property type="project" value="UniProtKB-SubCell"/>
</dbReference>
<dbReference type="Proteomes" id="UP000078546">
    <property type="component" value="Unassembled WGS sequence"/>
</dbReference>
<dbReference type="PANTHER" id="PTHR12468:SF2">
    <property type="entry name" value="GPI MANNOSYLTRANSFERASE 2"/>
    <property type="match status" value="1"/>
</dbReference>
<dbReference type="Pfam" id="PF04188">
    <property type="entry name" value="Mannosyl_trans2"/>
    <property type="match status" value="1"/>
</dbReference>
<evidence type="ECO:0000313" key="12">
    <source>
        <dbReference type="EMBL" id="SBS98644.1"/>
    </source>
</evidence>
<name>A0A1A8X078_PLAOA</name>